<dbReference type="EMBL" id="REGN01002130">
    <property type="protein sequence ID" value="RNA30068.1"/>
    <property type="molecule type" value="Genomic_DNA"/>
</dbReference>
<dbReference type="OrthoDB" id="10490678at2759"/>
<proteinExistence type="predicted"/>
<dbReference type="AlphaFoldDB" id="A0A3M7S359"/>
<protein>
    <submittedName>
        <fullName evidence="1">Uncharacterized protein</fullName>
    </submittedName>
</protein>
<accession>A0A3M7S359</accession>
<dbReference type="Proteomes" id="UP000276133">
    <property type="component" value="Unassembled WGS sequence"/>
</dbReference>
<evidence type="ECO:0000313" key="2">
    <source>
        <dbReference type="Proteomes" id="UP000276133"/>
    </source>
</evidence>
<gene>
    <name evidence="1" type="ORF">BpHYR1_006689</name>
</gene>
<keyword evidence="2" id="KW-1185">Reference proteome</keyword>
<evidence type="ECO:0000313" key="1">
    <source>
        <dbReference type="EMBL" id="RNA30068.1"/>
    </source>
</evidence>
<reference evidence="1 2" key="1">
    <citation type="journal article" date="2018" name="Sci. Rep.">
        <title>Genomic signatures of local adaptation to the degree of environmental predictability in rotifers.</title>
        <authorList>
            <person name="Franch-Gras L."/>
            <person name="Hahn C."/>
            <person name="Garcia-Roger E.M."/>
            <person name="Carmona M.J."/>
            <person name="Serra M."/>
            <person name="Gomez A."/>
        </authorList>
    </citation>
    <scope>NUCLEOTIDE SEQUENCE [LARGE SCALE GENOMIC DNA]</scope>
    <source>
        <strain evidence="1">HYR1</strain>
    </source>
</reference>
<organism evidence="1 2">
    <name type="scientific">Brachionus plicatilis</name>
    <name type="common">Marine rotifer</name>
    <name type="synonym">Brachionus muelleri</name>
    <dbReference type="NCBI Taxonomy" id="10195"/>
    <lineage>
        <taxon>Eukaryota</taxon>
        <taxon>Metazoa</taxon>
        <taxon>Spiralia</taxon>
        <taxon>Gnathifera</taxon>
        <taxon>Rotifera</taxon>
        <taxon>Eurotatoria</taxon>
        <taxon>Monogononta</taxon>
        <taxon>Pseudotrocha</taxon>
        <taxon>Ploima</taxon>
        <taxon>Brachionidae</taxon>
        <taxon>Brachionus</taxon>
    </lineage>
</organism>
<sequence>MYKGAGSASFDRSFFLELYNGFDVYQRDISNERLVLEIPRLNLCLLGHPSLFIGLVTNEAKQNDDVIIQRLLLCAQDPGFIDWNTKSNTKHKRLFKN</sequence>
<comment type="caution">
    <text evidence="1">The sequence shown here is derived from an EMBL/GenBank/DDBJ whole genome shotgun (WGS) entry which is preliminary data.</text>
</comment>
<name>A0A3M7S359_BRAPC</name>